<evidence type="ECO:0000256" key="4">
    <source>
        <dbReference type="SAM" id="MobiDB-lite"/>
    </source>
</evidence>
<dbReference type="InterPro" id="IPR011344">
    <property type="entry name" value="ssDNA-bd"/>
</dbReference>
<dbReference type="InterPro" id="IPR000424">
    <property type="entry name" value="Primosome_PriB/ssb"/>
</dbReference>
<dbReference type="AlphaFoldDB" id="A0A1F8DHL9"/>
<keyword evidence="1 2" id="KW-0238">DNA-binding</keyword>
<evidence type="ECO:0000256" key="3">
    <source>
        <dbReference type="PIRNR" id="PIRNR002070"/>
    </source>
</evidence>
<dbReference type="GO" id="GO:0003697">
    <property type="term" value="F:single-stranded DNA binding"/>
    <property type="evidence" value="ECO:0007669"/>
    <property type="project" value="UniProtKB-UniRule"/>
</dbReference>
<keyword evidence="2" id="KW-0233">DNA recombination</keyword>
<dbReference type="PANTHER" id="PTHR10302:SF27">
    <property type="entry name" value="SINGLE-STRANDED DNA-BINDING PROTEIN"/>
    <property type="match status" value="1"/>
</dbReference>
<dbReference type="HAMAP" id="MF_00984">
    <property type="entry name" value="SSB"/>
    <property type="match status" value="1"/>
</dbReference>
<accession>A0A1F8DHL9</accession>
<feature type="short sequence motif" description="Important for interaction with partner proteins" evidence="2">
    <location>
        <begin position="173"/>
        <end position="178"/>
    </location>
</feature>
<dbReference type="InterPro" id="IPR012340">
    <property type="entry name" value="NA-bd_OB-fold"/>
</dbReference>
<dbReference type="PANTHER" id="PTHR10302">
    <property type="entry name" value="SINGLE-STRANDED DNA-BINDING PROTEIN"/>
    <property type="match status" value="1"/>
</dbReference>
<dbReference type="Gene3D" id="2.40.50.140">
    <property type="entry name" value="Nucleic acid-binding proteins"/>
    <property type="match status" value="1"/>
</dbReference>
<dbReference type="GO" id="GO:0006281">
    <property type="term" value="P:DNA repair"/>
    <property type="evidence" value="ECO:0007669"/>
    <property type="project" value="UniProtKB-UniRule"/>
</dbReference>
<dbReference type="GO" id="GO:0006260">
    <property type="term" value="P:DNA replication"/>
    <property type="evidence" value="ECO:0007669"/>
    <property type="project" value="UniProtKB-UniRule"/>
</dbReference>
<dbReference type="Pfam" id="PF00436">
    <property type="entry name" value="SSB"/>
    <property type="match status" value="1"/>
</dbReference>
<evidence type="ECO:0000256" key="2">
    <source>
        <dbReference type="HAMAP-Rule" id="MF_00984"/>
    </source>
</evidence>
<protein>
    <recommendedName>
        <fullName evidence="2 3">Single-stranded DNA-binding protein</fullName>
        <shortName evidence="2">SSB</shortName>
    </recommendedName>
</protein>
<dbReference type="EMBL" id="MGIJ01000026">
    <property type="protein sequence ID" value="OGM87398.1"/>
    <property type="molecule type" value="Genomic_DNA"/>
</dbReference>
<evidence type="ECO:0000313" key="6">
    <source>
        <dbReference type="Proteomes" id="UP000178803"/>
    </source>
</evidence>
<proteinExistence type="inferred from homology"/>
<keyword evidence="2" id="KW-0227">DNA damage</keyword>
<evidence type="ECO:0000313" key="5">
    <source>
        <dbReference type="EMBL" id="OGM87398.1"/>
    </source>
</evidence>
<dbReference type="GO" id="GO:0006310">
    <property type="term" value="P:DNA recombination"/>
    <property type="evidence" value="ECO:0007669"/>
    <property type="project" value="UniProtKB-UniRule"/>
</dbReference>
<dbReference type="PIRSF" id="PIRSF002070">
    <property type="entry name" value="SSB"/>
    <property type="match status" value="1"/>
</dbReference>
<keyword evidence="2" id="KW-0235">DNA replication</keyword>
<dbReference type="SUPFAM" id="SSF50249">
    <property type="entry name" value="Nucleic acid-binding proteins"/>
    <property type="match status" value="1"/>
</dbReference>
<comment type="subunit">
    <text evidence="2">Homotetramer.</text>
</comment>
<keyword evidence="2" id="KW-0234">DNA repair</keyword>
<comment type="caution">
    <text evidence="5">The sequence shown here is derived from an EMBL/GenBank/DDBJ whole genome shotgun (WGS) entry which is preliminary data.</text>
</comment>
<evidence type="ECO:0000256" key="1">
    <source>
        <dbReference type="ARBA" id="ARBA00023125"/>
    </source>
</evidence>
<dbReference type="Proteomes" id="UP000178803">
    <property type="component" value="Unassembled WGS sequence"/>
</dbReference>
<organism evidence="5 6">
    <name type="scientific">Candidatus Woesebacteria bacterium RIFOXYD1_FULL_40_21</name>
    <dbReference type="NCBI Taxonomy" id="1802549"/>
    <lineage>
        <taxon>Bacteria</taxon>
        <taxon>Candidatus Woeseibacteriota</taxon>
    </lineage>
</organism>
<reference evidence="5 6" key="1">
    <citation type="journal article" date="2016" name="Nat. Commun.">
        <title>Thousands of microbial genomes shed light on interconnected biogeochemical processes in an aquifer system.</title>
        <authorList>
            <person name="Anantharaman K."/>
            <person name="Brown C.T."/>
            <person name="Hug L.A."/>
            <person name="Sharon I."/>
            <person name="Castelle C.J."/>
            <person name="Probst A.J."/>
            <person name="Thomas B.C."/>
            <person name="Singh A."/>
            <person name="Wilkins M.J."/>
            <person name="Karaoz U."/>
            <person name="Brodie E.L."/>
            <person name="Williams K.H."/>
            <person name="Hubbard S.S."/>
            <person name="Banfield J.F."/>
        </authorList>
    </citation>
    <scope>NUCLEOTIDE SEQUENCE [LARGE SCALE GENOMIC DNA]</scope>
</reference>
<dbReference type="PROSITE" id="PS50935">
    <property type="entry name" value="SSB"/>
    <property type="match status" value="1"/>
</dbReference>
<sequence>MARSLNKVTLIGNLTRDPELRYTPQGTAVCSFGVATNRQWTTDSGEKKEDAEFHRIVAWNKLAEICSQLLTKGRKVYVEGRLQTRSWTGQDGAQRTSTEIVISDMIILDPRRDSASPTESFDMPEAQVEEAPAGVVNEPGGAAPSQPKTKPKSPAKQGQALPDKSKSKKDEEDEEIPF</sequence>
<comment type="function">
    <text evidence="2">Plays an important role in DNA replication, recombination and repair. Binds to ssDNA and to an array of partner proteins to recruit them to their sites of action during DNA metabolism.</text>
</comment>
<dbReference type="NCBIfam" id="TIGR00621">
    <property type="entry name" value="ssb"/>
    <property type="match status" value="1"/>
</dbReference>
<name>A0A1F8DHL9_9BACT</name>
<dbReference type="GO" id="GO:0009295">
    <property type="term" value="C:nucleoid"/>
    <property type="evidence" value="ECO:0007669"/>
    <property type="project" value="TreeGrafter"/>
</dbReference>
<gene>
    <name evidence="5" type="ORF">A2614_00240</name>
</gene>
<comment type="caution">
    <text evidence="2">Lacks conserved residue(s) required for the propagation of feature annotation.</text>
</comment>
<dbReference type="CDD" id="cd04496">
    <property type="entry name" value="SSB_OBF"/>
    <property type="match status" value="1"/>
</dbReference>
<feature type="region of interest" description="Disordered" evidence="4">
    <location>
        <begin position="108"/>
        <end position="178"/>
    </location>
</feature>